<dbReference type="GO" id="GO:0005506">
    <property type="term" value="F:iron ion binding"/>
    <property type="evidence" value="ECO:0007669"/>
    <property type="project" value="InterPro"/>
</dbReference>
<protein>
    <recommendedName>
        <fullName evidence="6">Rubredoxin-like domain-containing protein</fullName>
    </recommendedName>
</protein>
<feature type="chain" id="PRO_5032293104" description="Rubredoxin-like domain-containing protein" evidence="5">
    <location>
        <begin position="28"/>
        <end position="298"/>
    </location>
</feature>
<dbReference type="Pfam" id="PF00301">
    <property type="entry name" value="Rubredoxin"/>
    <property type="match status" value="1"/>
</dbReference>
<dbReference type="Proteomes" id="UP000654075">
    <property type="component" value="Unassembled WGS sequence"/>
</dbReference>
<keyword evidence="8" id="KW-1185">Reference proteome</keyword>
<dbReference type="SUPFAM" id="SSF57802">
    <property type="entry name" value="Rubredoxin-like"/>
    <property type="match status" value="1"/>
</dbReference>
<accession>A0A813HMR2</accession>
<dbReference type="Gene3D" id="2.30.110.10">
    <property type="entry name" value="Electron Transport, Fmn-binding Protein, Chain A"/>
    <property type="match status" value="1"/>
</dbReference>
<evidence type="ECO:0000256" key="3">
    <source>
        <dbReference type="ARBA" id="ARBA00022982"/>
    </source>
</evidence>
<dbReference type="Gene3D" id="2.20.28.10">
    <property type="match status" value="1"/>
</dbReference>
<dbReference type="PROSITE" id="PS50903">
    <property type="entry name" value="RUBREDOXIN_LIKE"/>
    <property type="match status" value="1"/>
</dbReference>
<dbReference type="InterPro" id="IPR012349">
    <property type="entry name" value="Split_barrel_FMN-bd"/>
</dbReference>
<organism evidence="7 8">
    <name type="scientific">Polarella glacialis</name>
    <name type="common">Dinoflagellate</name>
    <dbReference type="NCBI Taxonomy" id="89957"/>
    <lineage>
        <taxon>Eukaryota</taxon>
        <taxon>Sar</taxon>
        <taxon>Alveolata</taxon>
        <taxon>Dinophyceae</taxon>
        <taxon>Suessiales</taxon>
        <taxon>Suessiaceae</taxon>
        <taxon>Polarella</taxon>
    </lineage>
</organism>
<evidence type="ECO:0000256" key="2">
    <source>
        <dbReference type="ARBA" id="ARBA00022723"/>
    </source>
</evidence>
<keyword evidence="5" id="KW-0732">Signal</keyword>
<evidence type="ECO:0000313" key="8">
    <source>
        <dbReference type="Proteomes" id="UP000654075"/>
    </source>
</evidence>
<dbReference type="AlphaFoldDB" id="A0A813HMR2"/>
<evidence type="ECO:0000256" key="5">
    <source>
        <dbReference type="SAM" id="SignalP"/>
    </source>
</evidence>
<dbReference type="OrthoDB" id="408899at2759"/>
<proteinExistence type="predicted"/>
<evidence type="ECO:0000256" key="1">
    <source>
        <dbReference type="ARBA" id="ARBA00022448"/>
    </source>
</evidence>
<keyword evidence="4" id="KW-0408">Iron</keyword>
<dbReference type="CDD" id="cd00730">
    <property type="entry name" value="rubredoxin"/>
    <property type="match status" value="1"/>
</dbReference>
<reference evidence="7" key="1">
    <citation type="submission" date="2021-02" db="EMBL/GenBank/DDBJ databases">
        <authorList>
            <person name="Dougan E. K."/>
            <person name="Rhodes N."/>
            <person name="Thang M."/>
            <person name="Chan C."/>
        </authorList>
    </citation>
    <scope>NUCLEOTIDE SEQUENCE</scope>
</reference>
<gene>
    <name evidence="7" type="ORF">PGLA1383_LOCUS54073</name>
</gene>
<evidence type="ECO:0000259" key="6">
    <source>
        <dbReference type="PROSITE" id="PS50903"/>
    </source>
</evidence>
<feature type="domain" description="Rubredoxin-like" evidence="6">
    <location>
        <begin position="232"/>
        <end position="277"/>
    </location>
</feature>
<keyword evidence="2" id="KW-0479">Metal-binding</keyword>
<comment type="caution">
    <text evidence="7">The sequence shown here is derived from an EMBL/GenBank/DDBJ whole genome shotgun (WGS) entry which is preliminary data.</text>
</comment>
<dbReference type="SUPFAM" id="SSF50475">
    <property type="entry name" value="FMN-binding split barrel"/>
    <property type="match status" value="1"/>
</dbReference>
<evidence type="ECO:0000313" key="7">
    <source>
        <dbReference type="EMBL" id="CAE8639000.1"/>
    </source>
</evidence>
<sequence>MAALRLARCWILCWAVATASWRPACLGLNDCADPAPGNATVLLLDAQVMIGSAPVAVLATHAMGSAQSLSAGPADINARVVLPSPLLGVTNASSLGVVYIDTNSFSRKYQEIQVAFASGHAARANLLHYDRDGDGYVAMRGNATFCSAAEAVQVWWEGWRPYYPDGPSTPNYAVIRFEPDWLEIVSAGRYNVSSGRADWRPVSLRRSAGQWSVEVPAVPSPPPGPSPPSPSSGSWRCNVCQHVYDPEVDGGGVPFEKLPSSYKCPVCQAPKSAFKKQLADGVERWVHEEPQQEGSLQV</sequence>
<name>A0A813HMR2_POLGL</name>
<keyword evidence="3" id="KW-0249">Electron transport</keyword>
<dbReference type="InterPro" id="IPR024934">
    <property type="entry name" value="Rubredoxin-like_dom"/>
</dbReference>
<feature type="signal peptide" evidence="5">
    <location>
        <begin position="1"/>
        <end position="27"/>
    </location>
</feature>
<dbReference type="EMBL" id="CAJNNV010032119">
    <property type="protein sequence ID" value="CAE8639000.1"/>
    <property type="molecule type" value="Genomic_DNA"/>
</dbReference>
<evidence type="ECO:0000256" key="4">
    <source>
        <dbReference type="ARBA" id="ARBA00023004"/>
    </source>
</evidence>
<dbReference type="InterPro" id="IPR024935">
    <property type="entry name" value="Rubredoxin_dom"/>
</dbReference>
<keyword evidence="1" id="KW-0813">Transport</keyword>